<feature type="non-terminal residue" evidence="2">
    <location>
        <position position="68"/>
    </location>
</feature>
<sequence length="68" mass="6787">MLTWGGAVTPAPRDRAGVIRRLLGLTAAALVLLLAAPVVPVTAGPAGGECPPGSNDCNVWDDEPGQPG</sequence>
<evidence type="ECO:0000256" key="1">
    <source>
        <dbReference type="SAM" id="MobiDB-lite"/>
    </source>
</evidence>
<evidence type="ECO:0000313" key="3">
    <source>
        <dbReference type="Proteomes" id="UP000823521"/>
    </source>
</evidence>
<keyword evidence="3" id="KW-1185">Reference proteome</keyword>
<reference evidence="2 3" key="1">
    <citation type="submission" date="2019-12" db="EMBL/GenBank/DDBJ databases">
        <title>Whole genome sequencing of endophytic Actinobacterium Micromonospora sp. MPMI6T.</title>
        <authorList>
            <person name="Evv R."/>
            <person name="Podile A.R."/>
        </authorList>
    </citation>
    <scope>NUCLEOTIDE SEQUENCE [LARGE SCALE GENOMIC DNA]</scope>
    <source>
        <strain evidence="2 3">MPMI6</strain>
    </source>
</reference>
<dbReference type="EMBL" id="WVUH01000669">
    <property type="protein sequence ID" value="MBO4210904.1"/>
    <property type="molecule type" value="Genomic_DNA"/>
</dbReference>
<protein>
    <submittedName>
        <fullName evidence="2">Uncharacterized protein</fullName>
    </submittedName>
</protein>
<feature type="region of interest" description="Disordered" evidence="1">
    <location>
        <begin position="47"/>
        <end position="68"/>
    </location>
</feature>
<evidence type="ECO:0000313" key="2">
    <source>
        <dbReference type="EMBL" id="MBO4210904.1"/>
    </source>
</evidence>
<feature type="compositionally biased region" description="Acidic residues" evidence="1">
    <location>
        <begin position="59"/>
        <end position="68"/>
    </location>
</feature>
<name>A0ABS3W2N6_MICEH</name>
<comment type="caution">
    <text evidence="2">The sequence shown here is derived from an EMBL/GenBank/DDBJ whole genome shotgun (WGS) entry which is preliminary data.</text>
</comment>
<accession>A0ABS3W2N6</accession>
<organism evidence="2 3">
    <name type="scientific">Micromonospora echinofusca</name>
    <dbReference type="NCBI Taxonomy" id="47858"/>
    <lineage>
        <taxon>Bacteria</taxon>
        <taxon>Bacillati</taxon>
        <taxon>Actinomycetota</taxon>
        <taxon>Actinomycetes</taxon>
        <taxon>Micromonosporales</taxon>
        <taxon>Micromonosporaceae</taxon>
        <taxon>Micromonospora</taxon>
    </lineage>
</organism>
<proteinExistence type="predicted"/>
<gene>
    <name evidence="2" type="ORF">GSF22_33675</name>
</gene>
<dbReference type="Proteomes" id="UP000823521">
    <property type="component" value="Unassembled WGS sequence"/>
</dbReference>